<proteinExistence type="predicted"/>
<dbReference type="InterPro" id="IPR012337">
    <property type="entry name" value="RNaseH-like_sf"/>
</dbReference>
<dbReference type="EMBL" id="JACIBT010000002">
    <property type="protein sequence ID" value="MBB3667599.1"/>
    <property type="molecule type" value="Genomic_DNA"/>
</dbReference>
<keyword evidence="3" id="KW-1185">Reference proteome</keyword>
<organism evidence="2 3">
    <name type="scientific">Garicola koreensis</name>
    <dbReference type="NCBI Taxonomy" id="1262554"/>
    <lineage>
        <taxon>Bacteria</taxon>
        <taxon>Bacillati</taxon>
        <taxon>Actinomycetota</taxon>
        <taxon>Actinomycetes</taxon>
        <taxon>Micrococcales</taxon>
        <taxon>Micrococcaceae</taxon>
        <taxon>Garicola</taxon>
    </lineage>
</organism>
<reference evidence="2 3" key="1">
    <citation type="submission" date="2020-08" db="EMBL/GenBank/DDBJ databases">
        <title>Sequencing the genomes of 1000 actinobacteria strains.</title>
        <authorList>
            <person name="Klenk H.-P."/>
        </authorList>
    </citation>
    <scope>NUCLEOTIDE SEQUENCE [LARGE SCALE GENOMIC DNA]</scope>
    <source>
        <strain evidence="2 3">DSM 28238</strain>
    </source>
</reference>
<evidence type="ECO:0000259" key="1">
    <source>
        <dbReference type="PROSITE" id="PS50994"/>
    </source>
</evidence>
<dbReference type="Gene3D" id="3.30.420.10">
    <property type="entry name" value="Ribonuclease H-like superfamily/Ribonuclease H"/>
    <property type="match status" value="1"/>
</dbReference>
<dbReference type="PROSITE" id="PS50994">
    <property type="entry name" value="INTEGRASE"/>
    <property type="match status" value="1"/>
</dbReference>
<accession>A0A7W5TVG8</accession>
<comment type="caution">
    <text evidence="2">The sequence shown here is derived from an EMBL/GenBank/DDBJ whole genome shotgun (WGS) entry which is preliminary data.</text>
</comment>
<protein>
    <submittedName>
        <fullName evidence="2">Transposase</fullName>
    </submittedName>
</protein>
<dbReference type="NCBIfam" id="NF033546">
    <property type="entry name" value="transpos_IS21"/>
    <property type="match status" value="1"/>
</dbReference>
<gene>
    <name evidence="2" type="ORF">FHX47_001218</name>
</gene>
<dbReference type="SUPFAM" id="SSF53098">
    <property type="entry name" value="Ribonuclease H-like"/>
    <property type="match status" value="1"/>
</dbReference>
<dbReference type="Gene3D" id="1.10.10.60">
    <property type="entry name" value="Homeodomain-like"/>
    <property type="match status" value="1"/>
</dbReference>
<evidence type="ECO:0000313" key="3">
    <source>
        <dbReference type="Proteomes" id="UP000547528"/>
    </source>
</evidence>
<dbReference type="InterPro" id="IPR001584">
    <property type="entry name" value="Integrase_cat-core"/>
</dbReference>
<sequence>MTVVENIRRLDADGVSARQIAIELGVSRGSVAKYTSIEDYSPTPPRPAARPGAQSLEGFTEVIDAWLVDDARRPRKQRHTARRVFDRPVTEHDYTGSYSPVQRYIKAHKAAHRARGEGFQQLVWPAGTAQVDFGEAQALIAGVKILLHILVVTFPYSNMRFVQAYRGETAECVAHGLRTIFEHINAAPRQLIFDNATGIGRRTGKKVIESKLFGSFKAHYRCQGRYCNPYSGHEKGNVENAVGFLRRNIMVPEPEAQSIEGLNQMLLSRCAQLAEEDHYRKGAPIVELFGEDVAACLELPGIGFDPVRYESRRADKTGAVLVESNTYLAGPAFHDRLLTVGIRHDRIEILDEHCAPVVVFDRVYGKAEATILAPGSLLPALVAKPGAWGNSPVRTLVADPVRDWLDAAADADRARLLTHVDQAATATDFDTAIEAATKLITVGDDPASAGLGMLARRIVQGAEPATAVVDLGVYDQLTGITNTIEESAAAQQVIIEEVSTEEVSTGQIAVEKAA</sequence>
<dbReference type="PANTHER" id="PTHR35004:SF7">
    <property type="entry name" value="INTEGRASE PROTEIN"/>
    <property type="match status" value="1"/>
</dbReference>
<dbReference type="InterPro" id="IPR036397">
    <property type="entry name" value="RNaseH_sf"/>
</dbReference>
<name>A0A7W5TVG8_9MICC</name>
<dbReference type="Proteomes" id="UP000547528">
    <property type="component" value="Unassembled WGS sequence"/>
</dbReference>
<evidence type="ECO:0000313" key="2">
    <source>
        <dbReference type="EMBL" id="MBB3667599.1"/>
    </source>
</evidence>
<dbReference type="PANTHER" id="PTHR35004">
    <property type="entry name" value="TRANSPOSASE RV3428C-RELATED"/>
    <property type="match status" value="1"/>
</dbReference>
<dbReference type="GO" id="GO:0003676">
    <property type="term" value="F:nucleic acid binding"/>
    <property type="evidence" value="ECO:0007669"/>
    <property type="project" value="InterPro"/>
</dbReference>
<dbReference type="GO" id="GO:0015074">
    <property type="term" value="P:DNA integration"/>
    <property type="evidence" value="ECO:0007669"/>
    <property type="project" value="InterPro"/>
</dbReference>
<feature type="domain" description="Integrase catalytic" evidence="1">
    <location>
        <begin position="121"/>
        <end position="293"/>
    </location>
</feature>
<dbReference type="AlphaFoldDB" id="A0A7W5TVG8"/>